<evidence type="ECO:0000256" key="1">
    <source>
        <dbReference type="SAM" id="SignalP"/>
    </source>
</evidence>
<dbReference type="KEGG" id="asag:FGM00_15725"/>
<evidence type="ECO:0000313" key="2">
    <source>
        <dbReference type="EMBL" id="QCX01484.1"/>
    </source>
</evidence>
<gene>
    <name evidence="2" type="ORF">FGM00_15725</name>
</gene>
<dbReference type="EMBL" id="CP040710">
    <property type="protein sequence ID" value="QCX01484.1"/>
    <property type="molecule type" value="Genomic_DNA"/>
</dbReference>
<accession>A0A5B7SXI3</accession>
<proteinExistence type="predicted"/>
<dbReference type="RefSeq" id="WP_138853821.1">
    <property type="nucleotide sequence ID" value="NZ_CP040710.1"/>
</dbReference>
<name>A0A5B7SXI3_9FLAO</name>
<evidence type="ECO:0000313" key="3">
    <source>
        <dbReference type="Proteomes" id="UP000310017"/>
    </source>
</evidence>
<sequence length="162" mass="18192">MKSILLCFGLLFISFLSPDISAVRADYRSASENQEEAEKLYTELASVSDTDEVLLLGYKGATATLMAKYAKGVSAKTAYFKEGKGLIEQAISTAPDNIELRYIRLSVQENAPKIVRYHKEIDEDKQFILDHYPNLKDGETKKYIKGFVSQSASFSEAEKQLF</sequence>
<protein>
    <submittedName>
        <fullName evidence="2">Uncharacterized protein</fullName>
    </submittedName>
</protein>
<keyword evidence="3" id="KW-1185">Reference proteome</keyword>
<keyword evidence="1" id="KW-0732">Signal</keyword>
<dbReference type="AlphaFoldDB" id="A0A5B7SXI3"/>
<organism evidence="2 3">
    <name type="scientific">Aggregatimonas sangjinii</name>
    <dbReference type="NCBI Taxonomy" id="2583587"/>
    <lineage>
        <taxon>Bacteria</taxon>
        <taxon>Pseudomonadati</taxon>
        <taxon>Bacteroidota</taxon>
        <taxon>Flavobacteriia</taxon>
        <taxon>Flavobacteriales</taxon>
        <taxon>Flavobacteriaceae</taxon>
        <taxon>Aggregatimonas</taxon>
    </lineage>
</organism>
<dbReference type="Proteomes" id="UP000310017">
    <property type="component" value="Chromosome"/>
</dbReference>
<reference evidence="2 3" key="1">
    <citation type="submission" date="2019-05" db="EMBL/GenBank/DDBJ databases">
        <title>Genome sequencing of F202Z8.</title>
        <authorList>
            <person name="Kwon Y.M."/>
        </authorList>
    </citation>
    <scope>NUCLEOTIDE SEQUENCE [LARGE SCALE GENOMIC DNA]</scope>
    <source>
        <strain evidence="2 3">F202Z8</strain>
    </source>
</reference>
<feature type="chain" id="PRO_5022716538" evidence="1">
    <location>
        <begin position="23"/>
        <end position="162"/>
    </location>
</feature>
<feature type="signal peptide" evidence="1">
    <location>
        <begin position="1"/>
        <end position="22"/>
    </location>
</feature>
<dbReference type="OrthoDB" id="663842at2"/>